<accession>A0A0E9LVK7</accession>
<comment type="caution">
    <text evidence="3">The sequence shown here is derived from an EMBL/GenBank/DDBJ whole genome shotgun (WGS) entry which is preliminary data.</text>
</comment>
<dbReference type="InterPro" id="IPR010982">
    <property type="entry name" value="Lambda_DNA-bd_dom_sf"/>
</dbReference>
<comment type="similarity">
    <text evidence="1">Belongs to the short-chain fatty acyl-CoA assimilation regulator (ScfR) family.</text>
</comment>
<dbReference type="Gene3D" id="1.10.10.2910">
    <property type="match status" value="1"/>
</dbReference>
<dbReference type="GO" id="GO:0003677">
    <property type="term" value="F:DNA binding"/>
    <property type="evidence" value="ECO:0007669"/>
    <property type="project" value="InterPro"/>
</dbReference>
<dbReference type="SMART" id="SM00530">
    <property type="entry name" value="HTH_XRE"/>
    <property type="match status" value="1"/>
</dbReference>
<dbReference type="AlphaFoldDB" id="A0A0E9LVK7"/>
<dbReference type="SUPFAM" id="SSF47413">
    <property type="entry name" value="lambda repressor-like DNA-binding domains"/>
    <property type="match status" value="1"/>
</dbReference>
<sequence length="309" mass="35776">MEIKNQYLPDVVLHPAITLNEKLEEMGMSRKEFALRTGKPEKTIIAVLKEESSLTPEMAILFEKVTQIPAQFWINKQARYNEYVARKKHEQAIANAAEWASQFPYAEMAQHNWVVATRNPDERAVNLMNYFGVASHIAWEKLYLETELKVAAYTSLKRTHQPYAISAWLRQGELKSKQIETPDFDLKILKRSIPKMRQLMIGQAINFFEDLYEICLQAGVLLLLTPSLPKVPLSGSTRWLNNTPLIQLKAQFKKDENFWFTFFHELGHIVLHGKKYISLENVDFAAVDYKKEEEANQFAISHTSPSFTR</sequence>
<evidence type="ECO:0000313" key="4">
    <source>
        <dbReference type="Proteomes" id="UP000032900"/>
    </source>
</evidence>
<dbReference type="Pfam" id="PF01381">
    <property type="entry name" value="HTH_3"/>
    <property type="match status" value="1"/>
</dbReference>
<keyword evidence="4" id="KW-1185">Reference proteome</keyword>
<organism evidence="3 4">
    <name type="scientific">Geofilum rubicundum JCM 15548</name>
    <dbReference type="NCBI Taxonomy" id="1236989"/>
    <lineage>
        <taxon>Bacteria</taxon>
        <taxon>Pseudomonadati</taxon>
        <taxon>Bacteroidota</taxon>
        <taxon>Bacteroidia</taxon>
        <taxon>Marinilabiliales</taxon>
        <taxon>Marinilabiliaceae</taxon>
        <taxon>Geofilum</taxon>
    </lineage>
</organism>
<dbReference type="Gene3D" id="1.10.260.40">
    <property type="entry name" value="lambda repressor-like DNA-binding domains"/>
    <property type="match status" value="1"/>
</dbReference>
<evidence type="ECO:0000259" key="2">
    <source>
        <dbReference type="PROSITE" id="PS50943"/>
    </source>
</evidence>
<dbReference type="Proteomes" id="UP000032900">
    <property type="component" value="Unassembled WGS sequence"/>
</dbReference>
<dbReference type="EMBL" id="BAZW01000008">
    <property type="protein sequence ID" value="GAO29289.1"/>
    <property type="molecule type" value="Genomic_DNA"/>
</dbReference>
<dbReference type="OrthoDB" id="9796786at2"/>
<proteinExistence type="inferred from homology"/>
<protein>
    <submittedName>
        <fullName evidence="3">Plasmid maintenance system antidote protein</fullName>
    </submittedName>
</protein>
<gene>
    <name evidence="3" type="ORF">JCM15548_11463</name>
</gene>
<dbReference type="STRING" id="1236989.JCM15548_11463"/>
<dbReference type="RefSeq" id="WP_062123418.1">
    <property type="nucleotide sequence ID" value="NZ_BAZW01000008.1"/>
</dbReference>
<name>A0A0E9LVK7_9BACT</name>
<feature type="domain" description="HTH cro/C1-type" evidence="2">
    <location>
        <begin position="19"/>
        <end position="73"/>
    </location>
</feature>
<reference evidence="3 4" key="1">
    <citation type="journal article" date="2015" name="Microbes Environ.">
        <title>Distribution and evolution of nitrogen fixation genes in the phylum bacteroidetes.</title>
        <authorList>
            <person name="Inoue J."/>
            <person name="Oshima K."/>
            <person name="Suda W."/>
            <person name="Sakamoto M."/>
            <person name="Iino T."/>
            <person name="Noda S."/>
            <person name="Hongoh Y."/>
            <person name="Hattori M."/>
            <person name="Ohkuma M."/>
        </authorList>
    </citation>
    <scope>NUCLEOTIDE SEQUENCE [LARGE SCALE GENOMIC DNA]</scope>
    <source>
        <strain evidence="3">JCM 15548</strain>
    </source>
</reference>
<dbReference type="CDD" id="cd00093">
    <property type="entry name" value="HTH_XRE"/>
    <property type="match status" value="1"/>
</dbReference>
<dbReference type="PROSITE" id="PS50943">
    <property type="entry name" value="HTH_CROC1"/>
    <property type="match status" value="1"/>
</dbReference>
<dbReference type="InterPro" id="IPR001387">
    <property type="entry name" value="Cro/C1-type_HTH"/>
</dbReference>
<evidence type="ECO:0000256" key="1">
    <source>
        <dbReference type="ARBA" id="ARBA00007227"/>
    </source>
</evidence>
<dbReference type="Pfam" id="PF06114">
    <property type="entry name" value="Peptidase_M78"/>
    <property type="match status" value="1"/>
</dbReference>
<evidence type="ECO:0000313" key="3">
    <source>
        <dbReference type="EMBL" id="GAO29289.1"/>
    </source>
</evidence>
<dbReference type="InterPro" id="IPR010359">
    <property type="entry name" value="IrrE_HExxH"/>
</dbReference>